<dbReference type="RefSeq" id="WP_196197693.1">
    <property type="nucleotide sequence ID" value="NZ_JADPRT010000017.1"/>
</dbReference>
<reference evidence="1" key="1">
    <citation type="submission" date="2020-11" db="EMBL/GenBank/DDBJ databases">
        <title>Isolation and identification of active actinomycetes.</title>
        <authorList>
            <person name="Yu B."/>
        </authorList>
    </citation>
    <scope>NUCLEOTIDE SEQUENCE</scope>
    <source>
        <strain evidence="1">NEAU-YB345</strain>
    </source>
</reference>
<protein>
    <submittedName>
        <fullName evidence="1">Uncharacterized protein</fullName>
    </submittedName>
</protein>
<organism evidence="1 2">
    <name type="scientific">Streptacidiphilus fuscans</name>
    <dbReference type="NCBI Taxonomy" id="2789292"/>
    <lineage>
        <taxon>Bacteria</taxon>
        <taxon>Bacillati</taxon>
        <taxon>Actinomycetota</taxon>
        <taxon>Actinomycetes</taxon>
        <taxon>Kitasatosporales</taxon>
        <taxon>Streptomycetaceae</taxon>
        <taxon>Streptacidiphilus</taxon>
    </lineage>
</organism>
<dbReference type="Proteomes" id="UP000657385">
    <property type="component" value="Unassembled WGS sequence"/>
</dbReference>
<evidence type="ECO:0000313" key="1">
    <source>
        <dbReference type="EMBL" id="MBF9072513.1"/>
    </source>
</evidence>
<accession>A0A931FGD3</accession>
<proteinExistence type="predicted"/>
<dbReference type="AlphaFoldDB" id="A0A931FGD3"/>
<dbReference type="EMBL" id="JADPRT010000017">
    <property type="protein sequence ID" value="MBF9072513.1"/>
    <property type="molecule type" value="Genomic_DNA"/>
</dbReference>
<evidence type="ECO:0000313" key="2">
    <source>
        <dbReference type="Proteomes" id="UP000657385"/>
    </source>
</evidence>
<sequence>MGHPVWERIAVLCEQLSGTPHLKRIIESGGGGADLAALFEALGGVTDPQPEAITELIDEIERVLRSVGLSGLSTRTFLNPASEFVLPPGMTAKPTTVGWTCPLGRCSRVVLSEETSKPPVCAASDGRMKPFEVFPR</sequence>
<name>A0A931FGD3_9ACTN</name>
<gene>
    <name evidence="1" type="ORF">I2501_31295</name>
</gene>
<keyword evidence="2" id="KW-1185">Reference proteome</keyword>
<comment type="caution">
    <text evidence="1">The sequence shown here is derived from an EMBL/GenBank/DDBJ whole genome shotgun (WGS) entry which is preliminary data.</text>
</comment>